<dbReference type="AlphaFoldDB" id="A0A4Q7MDZ5"/>
<protein>
    <recommendedName>
        <fullName evidence="5 6">Dephospho-CoA kinase</fullName>
        <ecNumber evidence="5 6">2.7.1.24</ecNumber>
    </recommendedName>
    <alternativeName>
        <fullName evidence="5">Dephosphocoenzyme A kinase</fullName>
    </alternativeName>
</protein>
<comment type="function">
    <text evidence="5">Catalyzes the phosphorylation of the 3'-hydroxyl group of dephosphocoenzyme A to form coenzyme A.</text>
</comment>
<evidence type="ECO:0000256" key="3">
    <source>
        <dbReference type="ARBA" id="ARBA00022840"/>
    </source>
</evidence>
<dbReference type="UniPathway" id="UPA00241">
    <property type="reaction ID" value="UER00356"/>
</dbReference>
<keyword evidence="2 5" id="KW-0547">Nucleotide-binding</keyword>
<evidence type="ECO:0000256" key="2">
    <source>
        <dbReference type="ARBA" id="ARBA00022741"/>
    </source>
</evidence>
<dbReference type="GO" id="GO:0015937">
    <property type="term" value="P:coenzyme A biosynthetic process"/>
    <property type="evidence" value="ECO:0007669"/>
    <property type="project" value="UniProtKB-UniRule"/>
</dbReference>
<keyword evidence="5" id="KW-0963">Cytoplasm</keyword>
<evidence type="ECO:0000313" key="7">
    <source>
        <dbReference type="EMBL" id="RZS65603.1"/>
    </source>
</evidence>
<evidence type="ECO:0000313" key="8">
    <source>
        <dbReference type="Proteomes" id="UP000293874"/>
    </source>
</evidence>
<dbReference type="EC" id="2.7.1.24" evidence="5 6"/>
<comment type="pathway">
    <text evidence="5">Cofactor biosynthesis; coenzyme A biosynthesis; CoA from (R)-pantothenate: step 5/5.</text>
</comment>
<dbReference type="CDD" id="cd02022">
    <property type="entry name" value="DPCK"/>
    <property type="match status" value="1"/>
</dbReference>
<dbReference type="Pfam" id="PF01121">
    <property type="entry name" value="CoaE"/>
    <property type="match status" value="1"/>
</dbReference>
<comment type="subcellular location">
    <subcellularLocation>
        <location evidence="5">Cytoplasm</location>
    </subcellularLocation>
</comment>
<gene>
    <name evidence="5" type="primary">coaE</name>
    <name evidence="7" type="ORF">EV199_5778</name>
</gene>
<organism evidence="7 8">
    <name type="scientific">Pseudobacter ginsenosidimutans</name>
    <dbReference type="NCBI Taxonomy" id="661488"/>
    <lineage>
        <taxon>Bacteria</taxon>
        <taxon>Pseudomonadati</taxon>
        <taxon>Bacteroidota</taxon>
        <taxon>Chitinophagia</taxon>
        <taxon>Chitinophagales</taxon>
        <taxon>Chitinophagaceae</taxon>
        <taxon>Pseudobacter</taxon>
    </lineage>
</organism>
<evidence type="ECO:0000256" key="5">
    <source>
        <dbReference type="HAMAP-Rule" id="MF_00376"/>
    </source>
</evidence>
<evidence type="ECO:0000256" key="6">
    <source>
        <dbReference type="NCBIfam" id="TIGR00152"/>
    </source>
</evidence>
<sequence>MQDLLLSGFRILAAMISVGITGGIGSGKSTVARIFEVLGIPVYYADDAAKRIMNTDPELRQAIIDTFGPETYTNGVLNRSVLSSLVFNNQEKLEQLNSLVHPATIRDGEKWMQAQTTPYAIKEAALFFESGSAASLDYIIGVYAPASLRIHRAMQRDNITREAVIARMSKQIDENIKMRLCNFVIVNDEQQPVLPQVLALHKELLALSAQKR</sequence>
<keyword evidence="5" id="KW-0808">Transferase</keyword>
<dbReference type="GO" id="GO:0005524">
    <property type="term" value="F:ATP binding"/>
    <property type="evidence" value="ECO:0007669"/>
    <property type="project" value="UniProtKB-UniRule"/>
</dbReference>
<evidence type="ECO:0000256" key="4">
    <source>
        <dbReference type="ARBA" id="ARBA00022993"/>
    </source>
</evidence>
<name>A0A4Q7MDZ5_9BACT</name>
<comment type="caution">
    <text evidence="7">The sequence shown here is derived from an EMBL/GenBank/DDBJ whole genome shotgun (WGS) entry which is preliminary data.</text>
</comment>
<comment type="similarity">
    <text evidence="1 5">Belongs to the CoaE family.</text>
</comment>
<keyword evidence="8" id="KW-1185">Reference proteome</keyword>
<dbReference type="SUPFAM" id="SSF52540">
    <property type="entry name" value="P-loop containing nucleoside triphosphate hydrolases"/>
    <property type="match status" value="1"/>
</dbReference>
<dbReference type="NCBIfam" id="TIGR00152">
    <property type="entry name" value="dephospho-CoA kinase"/>
    <property type="match status" value="1"/>
</dbReference>
<dbReference type="InterPro" id="IPR027417">
    <property type="entry name" value="P-loop_NTPase"/>
</dbReference>
<dbReference type="RefSeq" id="WP_225979908.1">
    <property type="nucleotide sequence ID" value="NZ_CP042431.1"/>
</dbReference>
<proteinExistence type="inferred from homology"/>
<reference evidence="7 8" key="1">
    <citation type="submission" date="2019-02" db="EMBL/GenBank/DDBJ databases">
        <title>Genomic Encyclopedia of Type Strains, Phase IV (KMG-IV): sequencing the most valuable type-strain genomes for metagenomic binning, comparative biology and taxonomic classification.</title>
        <authorList>
            <person name="Goeker M."/>
        </authorList>
    </citation>
    <scope>NUCLEOTIDE SEQUENCE [LARGE SCALE GENOMIC DNA]</scope>
    <source>
        <strain evidence="7 8">DSM 18116</strain>
    </source>
</reference>
<dbReference type="HAMAP" id="MF_00376">
    <property type="entry name" value="Dephospho_CoA_kinase"/>
    <property type="match status" value="1"/>
</dbReference>
<dbReference type="GO" id="GO:0005737">
    <property type="term" value="C:cytoplasm"/>
    <property type="evidence" value="ECO:0007669"/>
    <property type="project" value="UniProtKB-SubCell"/>
</dbReference>
<dbReference type="GO" id="GO:0004140">
    <property type="term" value="F:dephospho-CoA kinase activity"/>
    <property type="evidence" value="ECO:0007669"/>
    <property type="project" value="UniProtKB-UniRule"/>
</dbReference>
<dbReference type="PANTHER" id="PTHR10695">
    <property type="entry name" value="DEPHOSPHO-COA KINASE-RELATED"/>
    <property type="match status" value="1"/>
</dbReference>
<keyword evidence="3 5" id="KW-0067">ATP-binding</keyword>
<dbReference type="Gene3D" id="3.40.50.300">
    <property type="entry name" value="P-loop containing nucleotide triphosphate hydrolases"/>
    <property type="match status" value="1"/>
</dbReference>
<dbReference type="PROSITE" id="PS51219">
    <property type="entry name" value="DPCK"/>
    <property type="match status" value="1"/>
</dbReference>
<dbReference type="Proteomes" id="UP000293874">
    <property type="component" value="Unassembled WGS sequence"/>
</dbReference>
<dbReference type="EMBL" id="SGXA01000005">
    <property type="protein sequence ID" value="RZS65603.1"/>
    <property type="molecule type" value="Genomic_DNA"/>
</dbReference>
<dbReference type="InterPro" id="IPR001977">
    <property type="entry name" value="Depp_CoAkinase"/>
</dbReference>
<accession>A0A4Q7MDZ5</accession>
<comment type="catalytic activity">
    <reaction evidence="5">
        <text>3'-dephospho-CoA + ATP = ADP + CoA + H(+)</text>
        <dbReference type="Rhea" id="RHEA:18245"/>
        <dbReference type="ChEBI" id="CHEBI:15378"/>
        <dbReference type="ChEBI" id="CHEBI:30616"/>
        <dbReference type="ChEBI" id="CHEBI:57287"/>
        <dbReference type="ChEBI" id="CHEBI:57328"/>
        <dbReference type="ChEBI" id="CHEBI:456216"/>
        <dbReference type="EC" id="2.7.1.24"/>
    </reaction>
</comment>
<keyword evidence="4 5" id="KW-0173">Coenzyme A biosynthesis</keyword>
<dbReference type="PANTHER" id="PTHR10695:SF46">
    <property type="entry name" value="BIFUNCTIONAL COENZYME A SYNTHASE-RELATED"/>
    <property type="match status" value="1"/>
</dbReference>
<keyword evidence="5 7" id="KW-0418">Kinase</keyword>
<evidence type="ECO:0000256" key="1">
    <source>
        <dbReference type="ARBA" id="ARBA00009018"/>
    </source>
</evidence>
<feature type="binding site" evidence="5">
    <location>
        <begin position="25"/>
        <end position="30"/>
    </location>
    <ligand>
        <name>ATP</name>
        <dbReference type="ChEBI" id="CHEBI:30616"/>
    </ligand>
</feature>